<dbReference type="AlphaFoldDB" id="A0A2N3PWT6"/>
<dbReference type="OrthoDB" id="9802426at2"/>
<evidence type="ECO:0000256" key="5">
    <source>
        <dbReference type="ARBA" id="ARBA00023163"/>
    </source>
</evidence>
<organism evidence="10 11">
    <name type="scientific">Telmatospirillum siberiense</name>
    <dbReference type="NCBI Taxonomy" id="382514"/>
    <lineage>
        <taxon>Bacteria</taxon>
        <taxon>Pseudomonadati</taxon>
        <taxon>Pseudomonadota</taxon>
        <taxon>Alphaproteobacteria</taxon>
        <taxon>Rhodospirillales</taxon>
        <taxon>Rhodospirillaceae</taxon>
        <taxon>Telmatospirillum</taxon>
    </lineage>
</organism>
<feature type="DNA-binding region" description="OmpR/PhoB-type" evidence="7">
    <location>
        <begin position="134"/>
        <end position="234"/>
    </location>
</feature>
<dbReference type="Pfam" id="PF00486">
    <property type="entry name" value="Trans_reg_C"/>
    <property type="match status" value="1"/>
</dbReference>
<dbReference type="GO" id="GO:0032993">
    <property type="term" value="C:protein-DNA complex"/>
    <property type="evidence" value="ECO:0007669"/>
    <property type="project" value="TreeGrafter"/>
</dbReference>
<keyword evidence="5" id="KW-0804">Transcription</keyword>
<keyword evidence="1 6" id="KW-0597">Phosphoprotein</keyword>
<evidence type="ECO:0000256" key="3">
    <source>
        <dbReference type="ARBA" id="ARBA00023015"/>
    </source>
</evidence>
<evidence type="ECO:0000313" key="11">
    <source>
        <dbReference type="Proteomes" id="UP000233293"/>
    </source>
</evidence>
<dbReference type="GO" id="GO:0005829">
    <property type="term" value="C:cytosol"/>
    <property type="evidence" value="ECO:0007669"/>
    <property type="project" value="TreeGrafter"/>
</dbReference>
<dbReference type="SUPFAM" id="SSF46894">
    <property type="entry name" value="C-terminal effector domain of the bipartite response regulators"/>
    <property type="match status" value="1"/>
</dbReference>
<dbReference type="GO" id="GO:0006355">
    <property type="term" value="P:regulation of DNA-templated transcription"/>
    <property type="evidence" value="ECO:0007669"/>
    <property type="project" value="InterPro"/>
</dbReference>
<dbReference type="InterPro" id="IPR011006">
    <property type="entry name" value="CheY-like_superfamily"/>
</dbReference>
<dbReference type="EMBL" id="PIUM01000008">
    <property type="protein sequence ID" value="PKU24859.1"/>
    <property type="molecule type" value="Genomic_DNA"/>
</dbReference>
<sequence>MAQEKSRILIVEDDKDLRETVAFYLEEQGFDVIEASDGSEMQARLDESVSLVLLDVNLPGEDGFTLARELRGRSSVGIIMITGRSDLIDRVVGLEVGADDYIAKPFPLRELLARIKALLRRLHPAPVAPASDAPAPVRFDGWVLNPQRQELTAPDGASVGLTTMEYAILFRLASPPGQTVSRQDLYEALKGRDWSPLERSIDVHVGNLRRKLEADGLYPRLIKSVHGVGYRLAVGAAA</sequence>
<dbReference type="InterPro" id="IPR016032">
    <property type="entry name" value="Sig_transdc_resp-reg_C-effctor"/>
</dbReference>
<evidence type="ECO:0000259" key="9">
    <source>
        <dbReference type="PROSITE" id="PS51755"/>
    </source>
</evidence>
<dbReference type="CDD" id="cd00383">
    <property type="entry name" value="trans_reg_C"/>
    <property type="match status" value="1"/>
</dbReference>
<dbReference type="SMART" id="SM00448">
    <property type="entry name" value="REC"/>
    <property type="match status" value="1"/>
</dbReference>
<keyword evidence="3" id="KW-0805">Transcription regulation</keyword>
<dbReference type="SUPFAM" id="SSF52172">
    <property type="entry name" value="CheY-like"/>
    <property type="match status" value="1"/>
</dbReference>
<dbReference type="Proteomes" id="UP000233293">
    <property type="component" value="Unassembled WGS sequence"/>
</dbReference>
<keyword evidence="4 7" id="KW-0238">DNA-binding</keyword>
<feature type="domain" description="Response regulatory" evidence="8">
    <location>
        <begin position="7"/>
        <end position="119"/>
    </location>
</feature>
<feature type="modified residue" description="4-aspartylphosphate" evidence="6">
    <location>
        <position position="55"/>
    </location>
</feature>
<dbReference type="PANTHER" id="PTHR48111">
    <property type="entry name" value="REGULATOR OF RPOS"/>
    <property type="match status" value="1"/>
</dbReference>
<keyword evidence="11" id="KW-1185">Reference proteome</keyword>
<dbReference type="InterPro" id="IPR036388">
    <property type="entry name" value="WH-like_DNA-bd_sf"/>
</dbReference>
<dbReference type="GO" id="GO:0000156">
    <property type="term" value="F:phosphorelay response regulator activity"/>
    <property type="evidence" value="ECO:0007669"/>
    <property type="project" value="TreeGrafter"/>
</dbReference>
<dbReference type="InterPro" id="IPR039420">
    <property type="entry name" value="WalR-like"/>
</dbReference>
<name>A0A2N3PWT6_9PROT</name>
<evidence type="ECO:0000256" key="6">
    <source>
        <dbReference type="PROSITE-ProRule" id="PRU00169"/>
    </source>
</evidence>
<dbReference type="Gene3D" id="1.10.10.10">
    <property type="entry name" value="Winged helix-like DNA-binding domain superfamily/Winged helix DNA-binding domain"/>
    <property type="match status" value="1"/>
</dbReference>
<dbReference type="InterPro" id="IPR001789">
    <property type="entry name" value="Sig_transdc_resp-reg_receiver"/>
</dbReference>
<dbReference type="PROSITE" id="PS51755">
    <property type="entry name" value="OMPR_PHOB"/>
    <property type="match status" value="1"/>
</dbReference>
<dbReference type="Gene3D" id="3.40.50.2300">
    <property type="match status" value="1"/>
</dbReference>
<evidence type="ECO:0000256" key="4">
    <source>
        <dbReference type="ARBA" id="ARBA00023125"/>
    </source>
</evidence>
<reference evidence="11" key="1">
    <citation type="submission" date="2017-12" db="EMBL/GenBank/DDBJ databases">
        <title>Draft genome sequence of Telmatospirillum siberiense 26-4b1T, an acidotolerant peatland alphaproteobacterium potentially involved in sulfur cycling.</title>
        <authorList>
            <person name="Hausmann B."/>
            <person name="Pjevac P."/>
            <person name="Schreck K."/>
            <person name="Herbold C.W."/>
            <person name="Daims H."/>
            <person name="Wagner M."/>
            <person name="Pester M."/>
            <person name="Loy A."/>
        </authorList>
    </citation>
    <scope>NUCLEOTIDE SEQUENCE [LARGE SCALE GENOMIC DNA]</scope>
    <source>
        <strain evidence="11">26-4b1</strain>
    </source>
</reference>
<dbReference type="PANTHER" id="PTHR48111:SF4">
    <property type="entry name" value="DNA-BINDING DUAL TRANSCRIPTIONAL REGULATOR OMPR"/>
    <property type="match status" value="1"/>
</dbReference>
<evidence type="ECO:0000256" key="1">
    <source>
        <dbReference type="ARBA" id="ARBA00022553"/>
    </source>
</evidence>
<dbReference type="InterPro" id="IPR001867">
    <property type="entry name" value="OmpR/PhoB-type_DNA-bd"/>
</dbReference>
<dbReference type="Pfam" id="PF00072">
    <property type="entry name" value="Response_reg"/>
    <property type="match status" value="1"/>
</dbReference>
<feature type="domain" description="OmpR/PhoB-type" evidence="9">
    <location>
        <begin position="134"/>
        <end position="234"/>
    </location>
</feature>
<dbReference type="RefSeq" id="WP_101250402.1">
    <property type="nucleotide sequence ID" value="NZ_PIUM01000008.1"/>
</dbReference>
<accession>A0A2N3PWT6</accession>
<evidence type="ECO:0000259" key="8">
    <source>
        <dbReference type="PROSITE" id="PS50110"/>
    </source>
</evidence>
<dbReference type="SMART" id="SM00862">
    <property type="entry name" value="Trans_reg_C"/>
    <property type="match status" value="1"/>
</dbReference>
<dbReference type="PROSITE" id="PS50110">
    <property type="entry name" value="RESPONSE_REGULATORY"/>
    <property type="match status" value="1"/>
</dbReference>
<gene>
    <name evidence="10" type="ORF">CWS72_09795</name>
</gene>
<dbReference type="GO" id="GO:0000976">
    <property type="term" value="F:transcription cis-regulatory region binding"/>
    <property type="evidence" value="ECO:0007669"/>
    <property type="project" value="TreeGrafter"/>
</dbReference>
<protein>
    <submittedName>
        <fullName evidence="10">DNA-binding response regulator</fullName>
    </submittedName>
</protein>
<proteinExistence type="predicted"/>
<dbReference type="Gene3D" id="6.10.250.690">
    <property type="match status" value="1"/>
</dbReference>
<keyword evidence="2" id="KW-0902">Two-component regulatory system</keyword>
<evidence type="ECO:0000313" key="10">
    <source>
        <dbReference type="EMBL" id="PKU24859.1"/>
    </source>
</evidence>
<comment type="caution">
    <text evidence="10">The sequence shown here is derived from an EMBL/GenBank/DDBJ whole genome shotgun (WGS) entry which is preliminary data.</text>
</comment>
<evidence type="ECO:0000256" key="2">
    <source>
        <dbReference type="ARBA" id="ARBA00023012"/>
    </source>
</evidence>
<evidence type="ECO:0000256" key="7">
    <source>
        <dbReference type="PROSITE-ProRule" id="PRU01091"/>
    </source>
</evidence>